<feature type="domain" description="Gp5/Type VI secretion system Vgr protein OB-fold" evidence="1">
    <location>
        <begin position="381"/>
        <end position="456"/>
    </location>
</feature>
<dbReference type="SUPFAM" id="SSF69349">
    <property type="entry name" value="Phage fibre proteins"/>
    <property type="match status" value="1"/>
</dbReference>
<comment type="caution">
    <text evidence="2">The sequence shown here is derived from an EMBL/GenBank/DDBJ whole genome shotgun (WGS) entry which is preliminary data.</text>
</comment>
<dbReference type="SUPFAM" id="SSF69279">
    <property type="entry name" value="Phage tail proteins"/>
    <property type="match status" value="1"/>
</dbReference>
<gene>
    <name evidence="2" type="ORF">CUN48_11305</name>
</gene>
<proteinExistence type="predicted"/>
<dbReference type="InterPro" id="IPR006531">
    <property type="entry name" value="Gp5/Vgr_OB"/>
</dbReference>
<organism evidence="2 3">
    <name type="scientific">Candidatus Thermofonsia Clade 3 bacterium</name>
    <dbReference type="NCBI Taxonomy" id="2364212"/>
    <lineage>
        <taxon>Bacteria</taxon>
        <taxon>Bacillati</taxon>
        <taxon>Chloroflexota</taxon>
        <taxon>Candidatus Thermofontia</taxon>
        <taxon>Candidatus Thermofonsia Clade 3</taxon>
    </lineage>
</organism>
<evidence type="ECO:0000259" key="1">
    <source>
        <dbReference type="Pfam" id="PF04717"/>
    </source>
</evidence>
<dbReference type="EMBL" id="PGTN01000081">
    <property type="protein sequence ID" value="PJF46921.1"/>
    <property type="molecule type" value="Genomic_DNA"/>
</dbReference>
<protein>
    <recommendedName>
        <fullName evidence="1">Gp5/Type VI secretion system Vgr protein OB-fold domain-containing protein</fullName>
    </recommendedName>
</protein>
<evidence type="ECO:0000313" key="2">
    <source>
        <dbReference type="EMBL" id="PJF46921.1"/>
    </source>
</evidence>
<dbReference type="Gene3D" id="2.40.50.230">
    <property type="entry name" value="Gp5 N-terminal domain"/>
    <property type="match status" value="1"/>
</dbReference>
<reference evidence="2 3" key="1">
    <citation type="submission" date="2017-11" db="EMBL/GenBank/DDBJ databases">
        <title>Evolution of Phototrophy in the Chloroflexi Phylum Driven by Horizontal Gene Transfer.</title>
        <authorList>
            <person name="Ward L.M."/>
            <person name="Hemp J."/>
            <person name="Shih P.M."/>
            <person name="Mcglynn S.E."/>
            <person name="Fischer W."/>
        </authorList>
    </citation>
    <scope>NUCLEOTIDE SEQUENCE [LARGE SCALE GENOMIC DNA]</scope>
    <source>
        <strain evidence="2">JP3_7</strain>
    </source>
</reference>
<dbReference type="AlphaFoldDB" id="A0A2M8QAU7"/>
<dbReference type="Proteomes" id="UP000230790">
    <property type="component" value="Unassembled WGS sequence"/>
</dbReference>
<dbReference type="Pfam" id="PF04717">
    <property type="entry name" value="Phage_base_V"/>
    <property type="match status" value="1"/>
</dbReference>
<accession>A0A2M8QAU7</accession>
<dbReference type="InterPro" id="IPR037026">
    <property type="entry name" value="Vgr_OB-fold_dom_sf"/>
</dbReference>
<dbReference type="SUPFAM" id="SSF69255">
    <property type="entry name" value="gp5 N-terminal domain-like"/>
    <property type="match status" value="1"/>
</dbReference>
<dbReference type="InterPro" id="IPR047702">
    <property type="entry name" value="VgrG-rel"/>
</dbReference>
<name>A0A2M8QAU7_9CHLR</name>
<sequence length="603" mass="63579">MLGFDRFTITINGTPLTAPLIYDVVRVVVDTSLHMPSMFEIHIAETEAPLGMFKWIDAPMFTVGAPVSIAASRQPADNLPPMPSVPQTLITGEITAVEAQFQSDGSALLVVRGYDRSHRLHRGRKTAAYQMMTDSAIIQTVASEAGLTAQVTLPASIVHEYVLRHNQTDMEFIRERAGRLGCDVFVNELGVLIVKPGGAPRGTVTLKWKEDLSSFSPRLSSAEQVNRVAVQGWDPKTKTNITGLFGVPPNASGGAAMLVDKTAARAAFKPSAQAVVVDEPMANPAEATARATGVAGKIQDALVQADGVCLGNPAVKPGVTAVIAGVGAKFSGPYLITSATHVYDDNGYTTTFHVEGREPGALLALLNSPSAANDRVNGVVIGVVTNNNDPLGLGRVKVRLPHLGPMPPIESHWCRVAAPMAGAMRGFYAIPEVNDEVLVAFEHGDVNYPYVLGALWNNVDRPPKPSSAVVMGGKVSQRIFKTASGSQLIFDDTPNAEKITLVDKTQANSIVIDAAPPGAIKLTVNGTCVIDAKGKVEIKSASQDVEVSCLNFKVTANATIQMKANAQMQLEGTAAVNVKNGGGAQIAMAGPTVNVNNGALEVM</sequence>
<evidence type="ECO:0000313" key="3">
    <source>
        <dbReference type="Proteomes" id="UP000230790"/>
    </source>
</evidence>
<dbReference type="NCBIfam" id="NF033848">
    <property type="entry name" value="VgrG_rel"/>
    <property type="match status" value="1"/>
</dbReference>